<keyword evidence="8" id="KW-0032">Aminotransferase</keyword>
<keyword evidence="3" id="KW-0210">Decarboxylase</keyword>
<sequence>MKRDHTRTPLIEAIERHRSIQPISFHVPGHKNGLLVQDQPFYQSDLTELSGLDDLHDSHEAIREAEELLGDVYGSLASHFLVNGSTVGNIAAILASCEPGDTVFVQRNCHKSVLNGVRLAKAIPVFIETEWDGMGTALGIRLEDIKEAMNVFPHVKACVLTYPTYYGFTYNLKEIIDECHKHGVICLIDEAHGAHFTLGTPFPESAMECGADIVVHSAHKMLPAMTMGSYLHIGSSRVDAHKVKDYLTMLQSSSPSYPIMASLDYARSYVGTFLKEDLDQTLEHIREFIDGIERIHPQLIVQQAHDPLKLIMKFAGRTGYVLKELLESVGVYPELADPNQVLLILPLVKKGFSFPYKEAITRIKKALEDEPVVEVLPREGVISPRRTTPFSSLALTLEEMDGKVEVLISLDDAEGEVSAGMVTPYPPGIPLLVPGERITADVIRRLNEYIRNMANIQGHHRLADHCVYVYR</sequence>
<dbReference type="CDD" id="cd00615">
    <property type="entry name" value="Orn_deC_like"/>
    <property type="match status" value="1"/>
</dbReference>
<keyword evidence="5" id="KW-0456">Lyase</keyword>
<evidence type="ECO:0000313" key="8">
    <source>
        <dbReference type="EMBL" id="QHE59660.1"/>
    </source>
</evidence>
<dbReference type="SUPFAM" id="SSF53383">
    <property type="entry name" value="PLP-dependent transferases"/>
    <property type="match status" value="1"/>
</dbReference>
<dbReference type="InterPro" id="IPR015424">
    <property type="entry name" value="PyrdxlP-dep_Trfase"/>
</dbReference>
<dbReference type="InterPro" id="IPR015421">
    <property type="entry name" value="PyrdxlP-dep_Trfase_major"/>
</dbReference>
<dbReference type="Proteomes" id="UP000465062">
    <property type="component" value="Chromosome"/>
</dbReference>
<evidence type="ECO:0000313" key="9">
    <source>
        <dbReference type="Proteomes" id="UP000465062"/>
    </source>
</evidence>
<dbReference type="InterPro" id="IPR000310">
    <property type="entry name" value="Orn/Lys/Arg_deCO2ase_major_dom"/>
</dbReference>
<dbReference type="GO" id="GO:0016831">
    <property type="term" value="F:carboxy-lyase activity"/>
    <property type="evidence" value="ECO:0007669"/>
    <property type="project" value="UniProtKB-KW"/>
</dbReference>
<evidence type="ECO:0000259" key="7">
    <source>
        <dbReference type="Pfam" id="PF03711"/>
    </source>
</evidence>
<gene>
    <name evidence="8" type="ORF">FHE72_00220</name>
</gene>
<dbReference type="PANTHER" id="PTHR43277">
    <property type="entry name" value="ARGININE DECARBOXYLASE"/>
    <property type="match status" value="1"/>
</dbReference>
<dbReference type="SUPFAM" id="SSF55904">
    <property type="entry name" value="Ornithine decarboxylase C-terminal domain"/>
    <property type="match status" value="1"/>
</dbReference>
<evidence type="ECO:0000256" key="4">
    <source>
        <dbReference type="ARBA" id="ARBA00022898"/>
    </source>
</evidence>
<feature type="domain" description="Orn/Lys/Arg decarboxylases family 1 pyridoxal-P attachment site" evidence="6">
    <location>
        <begin position="8"/>
        <end position="295"/>
    </location>
</feature>
<name>A0A6I6UM80_9BACI</name>
<dbReference type="Pfam" id="PF01276">
    <property type="entry name" value="OKR_DC_1"/>
    <property type="match status" value="1"/>
</dbReference>
<dbReference type="Pfam" id="PF03711">
    <property type="entry name" value="OKR_DC_1_C"/>
    <property type="match status" value="1"/>
</dbReference>
<dbReference type="RefSeq" id="WP_159360913.1">
    <property type="nucleotide sequence ID" value="NZ_CP047394.1"/>
</dbReference>
<protein>
    <submittedName>
        <fullName evidence="8">Aminotransferase class I/II-fold pyridoxal phosphate-dependent enzyme</fullName>
    </submittedName>
</protein>
<evidence type="ECO:0000256" key="5">
    <source>
        <dbReference type="ARBA" id="ARBA00023239"/>
    </source>
</evidence>
<dbReference type="GO" id="GO:0008483">
    <property type="term" value="F:transaminase activity"/>
    <property type="evidence" value="ECO:0007669"/>
    <property type="project" value="UniProtKB-KW"/>
</dbReference>
<evidence type="ECO:0000256" key="1">
    <source>
        <dbReference type="ARBA" id="ARBA00001933"/>
    </source>
</evidence>
<evidence type="ECO:0000259" key="6">
    <source>
        <dbReference type="Pfam" id="PF01276"/>
    </source>
</evidence>
<evidence type="ECO:0000256" key="2">
    <source>
        <dbReference type="ARBA" id="ARBA00010671"/>
    </source>
</evidence>
<dbReference type="Gene3D" id="3.90.105.10">
    <property type="entry name" value="Molybdopterin biosynthesis moea protein, domain 2"/>
    <property type="match status" value="1"/>
</dbReference>
<dbReference type="EMBL" id="CP047394">
    <property type="protein sequence ID" value="QHE59660.1"/>
    <property type="molecule type" value="Genomic_DNA"/>
</dbReference>
<dbReference type="InterPro" id="IPR052357">
    <property type="entry name" value="Orn_Lys_Arg_decarboxylase-I"/>
</dbReference>
<comment type="similarity">
    <text evidence="2">Belongs to the Orn/Lys/Arg decarboxylase class-I family.</text>
</comment>
<evidence type="ECO:0000256" key="3">
    <source>
        <dbReference type="ARBA" id="ARBA00022793"/>
    </source>
</evidence>
<dbReference type="Gene3D" id="3.40.640.10">
    <property type="entry name" value="Type I PLP-dependent aspartate aminotransferase-like (Major domain)"/>
    <property type="match status" value="1"/>
</dbReference>
<dbReference type="KEGG" id="bvq:FHE72_00220"/>
<keyword evidence="8" id="KW-0808">Transferase</keyword>
<proteinExistence type="inferred from homology"/>
<dbReference type="AlphaFoldDB" id="A0A6I6UM80"/>
<dbReference type="InterPro" id="IPR036633">
    <property type="entry name" value="Prn/Lys/Arg_de-COase_C_sf"/>
</dbReference>
<keyword evidence="4" id="KW-0663">Pyridoxal phosphate</keyword>
<feature type="domain" description="Orn/Lys/Arg decarboxylase C-terminal" evidence="7">
    <location>
        <begin position="400"/>
        <end position="455"/>
    </location>
</feature>
<dbReference type="PANTHER" id="PTHR43277:SF3">
    <property type="entry name" value="DECARBOXYLASE, PUTATIVE-RELATED"/>
    <property type="match status" value="1"/>
</dbReference>
<comment type="cofactor">
    <cofactor evidence="1">
        <name>pyridoxal 5'-phosphate</name>
        <dbReference type="ChEBI" id="CHEBI:597326"/>
    </cofactor>
</comment>
<accession>A0A6I6UM80</accession>
<organism evidence="8 9">
    <name type="scientific">Rossellomorea vietnamensis</name>
    <dbReference type="NCBI Taxonomy" id="218284"/>
    <lineage>
        <taxon>Bacteria</taxon>
        <taxon>Bacillati</taxon>
        <taxon>Bacillota</taxon>
        <taxon>Bacilli</taxon>
        <taxon>Bacillales</taxon>
        <taxon>Bacillaceae</taxon>
        <taxon>Rossellomorea</taxon>
    </lineage>
</organism>
<reference evidence="8 9" key="1">
    <citation type="submission" date="2019-06" db="EMBL/GenBank/DDBJ databases">
        <title>An operon consisting of a P-type ATPase gene and a transcriptional regular gene given the different cadmium resistance in Bacillus vietamensis 151-6 and Bacillus marisflavi 151-25.</title>
        <authorList>
            <person name="Yu X."/>
        </authorList>
    </citation>
    <scope>NUCLEOTIDE SEQUENCE [LARGE SCALE GENOMIC DNA]</scope>
    <source>
        <strain evidence="8 9">151-6</strain>
    </source>
</reference>
<dbReference type="InterPro" id="IPR008286">
    <property type="entry name" value="Prn/Lys/Arg_de-COase_C"/>
</dbReference>